<comment type="cofactor">
    <cofactor evidence="1 5 7">
        <name>pyridoxal 5'-phosphate</name>
        <dbReference type="ChEBI" id="CHEBI:597326"/>
    </cofactor>
</comment>
<dbReference type="PANTHER" id="PTHR21152:SF40">
    <property type="entry name" value="ALANINE--GLYOXYLATE AMINOTRANSFERASE"/>
    <property type="match status" value="1"/>
</dbReference>
<dbReference type="Gene3D" id="3.40.640.10">
    <property type="entry name" value="Type I PLP-dependent aspartate aminotransferase-like (Major domain)"/>
    <property type="match status" value="1"/>
</dbReference>
<dbReference type="RefSeq" id="WP_036738916.1">
    <property type="nucleotide sequence ID" value="NZ_FOJO01000002.1"/>
</dbReference>
<dbReference type="InterPro" id="IPR020578">
    <property type="entry name" value="Aminotrans_V_PyrdxlP_BS"/>
</dbReference>
<evidence type="ECO:0000256" key="4">
    <source>
        <dbReference type="PIRSR" id="PIRSR000524-1"/>
    </source>
</evidence>
<reference evidence="9 11" key="1">
    <citation type="submission" date="2014-09" db="EMBL/GenBank/DDBJ databases">
        <authorList>
            <person name="McGinnis J.M."/>
            <person name="Wolfgang W.J."/>
        </authorList>
    </citation>
    <scope>NUCLEOTIDE SEQUENCE [LARGE SCALE GENOMIC DNA]</scope>
    <source>
        <strain evidence="9 11">JCM 14014</strain>
    </source>
</reference>
<dbReference type="EMBL" id="FOJO01000002">
    <property type="protein sequence ID" value="SFA40630.1"/>
    <property type="molecule type" value="Genomic_DNA"/>
</dbReference>
<dbReference type="SUPFAM" id="SSF53383">
    <property type="entry name" value="PLP-dependent transferases"/>
    <property type="match status" value="1"/>
</dbReference>
<evidence type="ECO:0000313" key="10">
    <source>
        <dbReference type="EMBL" id="SFA40630.1"/>
    </source>
</evidence>
<accession>A0A099F5X9</accession>
<keyword evidence="11" id="KW-1185">Reference proteome</keyword>
<dbReference type="Pfam" id="PF00266">
    <property type="entry name" value="Aminotran_5"/>
    <property type="match status" value="1"/>
</dbReference>
<dbReference type="PIRSF" id="PIRSF000524">
    <property type="entry name" value="SPT"/>
    <property type="match status" value="1"/>
</dbReference>
<feature type="domain" description="Aminotransferase class V" evidence="8">
    <location>
        <begin position="76"/>
        <end position="286"/>
    </location>
</feature>
<feature type="binding site" evidence="4">
    <location>
        <position position="344"/>
    </location>
    <ligand>
        <name>substrate</name>
    </ligand>
</feature>
<feature type="modified residue" description="N6-(pyridoxal phosphate)lysine" evidence="5">
    <location>
        <position position="195"/>
    </location>
</feature>
<evidence type="ECO:0000256" key="7">
    <source>
        <dbReference type="RuleBase" id="RU004504"/>
    </source>
</evidence>
<dbReference type="GO" id="GO:0008453">
    <property type="term" value="F:alanine-glyoxylate transaminase activity"/>
    <property type="evidence" value="ECO:0007669"/>
    <property type="project" value="TreeGrafter"/>
</dbReference>
<dbReference type="OrthoDB" id="389074at2"/>
<keyword evidence="3 5" id="KW-0663">Pyridoxal phosphate</keyword>
<dbReference type="EMBL" id="JRKN01000004">
    <property type="protein sequence ID" value="KGJ05864.1"/>
    <property type="molecule type" value="Genomic_DNA"/>
</dbReference>
<dbReference type="GO" id="GO:0019265">
    <property type="term" value="P:glycine biosynthetic process, by transamination of glyoxylate"/>
    <property type="evidence" value="ECO:0007669"/>
    <property type="project" value="TreeGrafter"/>
</dbReference>
<evidence type="ECO:0000256" key="6">
    <source>
        <dbReference type="RuleBase" id="RU004075"/>
    </source>
</evidence>
<evidence type="ECO:0000313" key="9">
    <source>
        <dbReference type="EMBL" id="KGJ05864.1"/>
    </source>
</evidence>
<evidence type="ECO:0000313" key="11">
    <source>
        <dbReference type="Proteomes" id="UP000029846"/>
    </source>
</evidence>
<name>A0A099F5X9_9RHOB</name>
<dbReference type="InterPro" id="IPR000192">
    <property type="entry name" value="Aminotrans_V_dom"/>
</dbReference>
<evidence type="ECO:0000259" key="8">
    <source>
        <dbReference type="Pfam" id="PF00266"/>
    </source>
</evidence>
<protein>
    <submittedName>
        <fullName evidence="10">Alanine-glyoxylate transaminase / serine-glyoxylate transaminase / serine-pyruvate transaminase</fullName>
    </submittedName>
    <submittedName>
        <fullName evidence="9">Septum site-determining protein</fullName>
    </submittedName>
</protein>
<sequence>MSFAQGHPILAIPGPSPVPDRVLRAMHRASPDIYGAEMAQENLDLMRRLRRLAGSSGQVASYIGNGHAGWEAANCNMFDRGDRALVLCSGHFGRGWAASARALGVDVEEMDFGPAAPDPQRLAERLAQDREARIRAVLVCQIDTASSVRADIAALRPAMGDHPALLAVDAIASLGCEPLHMDEWGIDVLVSASQKGLMTPPGVALVWVSERARARPRTDLATPYWDWTPRLSAEALWQFWGGTPPVQHIFGLNEALRMLLDEETLPAAWTRHEGLARATWAAIEAWGAQGTGIAAMVADRGQRARSVTAASLPGATALREWAARNAGVTLGIGLGADDPDNALRIAHMGYANAPQVLGTLAVMQAGMAALKIPHGTGALERAADQIAAGQIYHP</sequence>
<evidence type="ECO:0000256" key="2">
    <source>
        <dbReference type="ARBA" id="ARBA00009236"/>
    </source>
</evidence>
<reference evidence="9 11" key="2">
    <citation type="submission" date="2014-10" db="EMBL/GenBank/DDBJ databases">
        <title>Paracoccus sanguinis sp. nov., isolated from clinical specimens of New York State patients.</title>
        <authorList>
            <person name="Mingle L.A."/>
            <person name="Cole J.A."/>
            <person name="Lapierre P."/>
            <person name="Musser K.A."/>
        </authorList>
    </citation>
    <scope>NUCLEOTIDE SEQUENCE [LARGE SCALE GENOMIC DNA]</scope>
    <source>
        <strain evidence="9 11">JCM 14014</strain>
    </source>
</reference>
<dbReference type="eggNOG" id="COG0075">
    <property type="taxonomic scope" value="Bacteria"/>
</dbReference>
<dbReference type="AlphaFoldDB" id="A0A099F5X9"/>
<comment type="similarity">
    <text evidence="2 6">Belongs to the class-V pyridoxal-phosphate-dependent aminotransferase family.</text>
</comment>
<reference evidence="10 12" key="3">
    <citation type="submission" date="2016-10" db="EMBL/GenBank/DDBJ databases">
        <authorList>
            <person name="de Groot N.N."/>
        </authorList>
    </citation>
    <scope>NUCLEOTIDE SEQUENCE [LARGE SCALE GENOMIC DNA]</scope>
    <source>
        <strain evidence="10 12">CGMCC 1.6117</strain>
    </source>
</reference>
<dbReference type="PROSITE" id="PS00595">
    <property type="entry name" value="AA_TRANSFER_CLASS_5"/>
    <property type="match status" value="1"/>
</dbReference>
<organism evidence="9 11">
    <name type="scientific">Paracoccus halophilus</name>
    <dbReference type="NCBI Taxonomy" id="376733"/>
    <lineage>
        <taxon>Bacteria</taxon>
        <taxon>Pseudomonadati</taxon>
        <taxon>Pseudomonadota</taxon>
        <taxon>Alphaproteobacteria</taxon>
        <taxon>Rhodobacterales</taxon>
        <taxon>Paracoccaceae</taxon>
        <taxon>Paracoccus</taxon>
    </lineage>
</organism>
<dbReference type="Proteomes" id="UP000029846">
    <property type="component" value="Unassembled WGS sequence"/>
</dbReference>
<dbReference type="InterPro" id="IPR015421">
    <property type="entry name" value="PyrdxlP-dep_Trfase_major"/>
</dbReference>
<dbReference type="Gene3D" id="3.90.1150.10">
    <property type="entry name" value="Aspartate Aminotransferase, domain 1"/>
    <property type="match status" value="1"/>
</dbReference>
<dbReference type="STRING" id="376733.SAMN04487972_1026"/>
<evidence type="ECO:0000313" key="12">
    <source>
        <dbReference type="Proteomes" id="UP000182312"/>
    </source>
</evidence>
<proteinExistence type="inferred from homology"/>
<dbReference type="InterPro" id="IPR015422">
    <property type="entry name" value="PyrdxlP-dep_Trfase_small"/>
</dbReference>
<dbReference type="PANTHER" id="PTHR21152">
    <property type="entry name" value="AMINOTRANSFERASE CLASS V"/>
    <property type="match status" value="1"/>
</dbReference>
<dbReference type="InterPro" id="IPR024169">
    <property type="entry name" value="SP_NH2Trfase/AEP_transaminase"/>
</dbReference>
<gene>
    <name evidence="9" type="ORF">IT41_04125</name>
    <name evidence="10" type="ORF">SAMN04487972_1026</name>
</gene>
<dbReference type="InterPro" id="IPR015424">
    <property type="entry name" value="PyrdxlP-dep_Trfase"/>
</dbReference>
<keyword evidence="10" id="KW-0670">Pyruvate</keyword>
<dbReference type="GO" id="GO:0004760">
    <property type="term" value="F:L-serine-pyruvate transaminase activity"/>
    <property type="evidence" value="ECO:0007669"/>
    <property type="project" value="TreeGrafter"/>
</dbReference>
<evidence type="ECO:0000256" key="1">
    <source>
        <dbReference type="ARBA" id="ARBA00001933"/>
    </source>
</evidence>
<evidence type="ECO:0000256" key="3">
    <source>
        <dbReference type="ARBA" id="ARBA00022898"/>
    </source>
</evidence>
<dbReference type="Proteomes" id="UP000182312">
    <property type="component" value="Unassembled WGS sequence"/>
</dbReference>
<evidence type="ECO:0000256" key="5">
    <source>
        <dbReference type="PIRSR" id="PIRSR000524-50"/>
    </source>
</evidence>